<evidence type="ECO:0000313" key="2">
    <source>
        <dbReference type="Proteomes" id="UP001204851"/>
    </source>
</evidence>
<dbReference type="Proteomes" id="UP001204851">
    <property type="component" value="Unassembled WGS sequence"/>
</dbReference>
<dbReference type="RefSeq" id="WP_252771302.1">
    <property type="nucleotide sequence ID" value="NZ_JAMXMC010000011.1"/>
</dbReference>
<dbReference type="GO" id="GO:0016746">
    <property type="term" value="F:acyltransferase activity"/>
    <property type="evidence" value="ECO:0007669"/>
    <property type="project" value="UniProtKB-KW"/>
</dbReference>
<dbReference type="PANTHER" id="PTHR23416">
    <property type="entry name" value="SIALIC ACID SYNTHASE-RELATED"/>
    <property type="match status" value="1"/>
</dbReference>
<dbReference type="SUPFAM" id="SSF51161">
    <property type="entry name" value="Trimeric LpxA-like enzymes"/>
    <property type="match status" value="1"/>
</dbReference>
<comment type="caution">
    <text evidence="1">The sequence shown here is derived from an EMBL/GenBank/DDBJ whole genome shotgun (WGS) entry which is preliminary data.</text>
</comment>
<keyword evidence="2" id="KW-1185">Reference proteome</keyword>
<dbReference type="InterPro" id="IPR011004">
    <property type="entry name" value="Trimer_LpxA-like_sf"/>
</dbReference>
<dbReference type="Gene3D" id="2.160.10.10">
    <property type="entry name" value="Hexapeptide repeat proteins"/>
    <property type="match status" value="1"/>
</dbReference>
<name>A0ABT1BQV3_9BURK</name>
<gene>
    <name evidence="1" type="ORF">M0L44_18085</name>
</gene>
<reference evidence="1 2" key="1">
    <citation type="submission" date="2022-06" db="EMBL/GenBank/DDBJ databases">
        <title>Ideonella sp. NS12-5 Genome sequencing and assembly.</title>
        <authorList>
            <person name="Jung Y."/>
        </authorList>
    </citation>
    <scope>NUCLEOTIDE SEQUENCE [LARGE SCALE GENOMIC DNA]</scope>
    <source>
        <strain evidence="1 2">NS12-5</strain>
    </source>
</reference>
<dbReference type="InterPro" id="IPR051159">
    <property type="entry name" value="Hexapeptide_acetyltransf"/>
</dbReference>
<organism evidence="1 2">
    <name type="scientific">Ideonella oryzae</name>
    <dbReference type="NCBI Taxonomy" id="2937441"/>
    <lineage>
        <taxon>Bacteria</taxon>
        <taxon>Pseudomonadati</taxon>
        <taxon>Pseudomonadota</taxon>
        <taxon>Betaproteobacteria</taxon>
        <taxon>Burkholderiales</taxon>
        <taxon>Sphaerotilaceae</taxon>
        <taxon>Ideonella</taxon>
    </lineage>
</organism>
<accession>A0ABT1BQV3</accession>
<dbReference type="Pfam" id="PF00132">
    <property type="entry name" value="Hexapep"/>
    <property type="match status" value="1"/>
</dbReference>
<evidence type="ECO:0000313" key="1">
    <source>
        <dbReference type="EMBL" id="MCO5978610.1"/>
    </source>
</evidence>
<protein>
    <submittedName>
        <fullName evidence="1">Acyltransferase</fullName>
    </submittedName>
</protein>
<proteinExistence type="predicted"/>
<dbReference type="InterPro" id="IPR001451">
    <property type="entry name" value="Hexapep"/>
</dbReference>
<keyword evidence="1" id="KW-0012">Acyltransferase</keyword>
<sequence length="204" mass="21896">MELIDHGERNLVSVAPDVPGKLRIEIKGSGNTITVGAGARFPNMRITVFASDCMIDIGAQCVLGGEIHLREANTRLRIGEKTTTMGVKITMHEAGVIDIGRDCMFAGEVRMDTSDMHSVLDAATGDRLNPPGDIHIGDHVWLGYGTYVMKGVHIGAHCVVGTGSIVTQDLPPQSLAVGIPARVIRSGVTWDRRRLPLKNPAPKT</sequence>
<keyword evidence="1" id="KW-0808">Transferase</keyword>
<dbReference type="CDD" id="cd04647">
    <property type="entry name" value="LbH_MAT_like"/>
    <property type="match status" value="1"/>
</dbReference>
<dbReference type="EMBL" id="JAMXMC010000011">
    <property type="protein sequence ID" value="MCO5978610.1"/>
    <property type="molecule type" value="Genomic_DNA"/>
</dbReference>
<dbReference type="PANTHER" id="PTHR23416:SF78">
    <property type="entry name" value="LIPOPOLYSACCHARIDE BIOSYNTHESIS O-ACETYL TRANSFERASE WBBJ-RELATED"/>
    <property type="match status" value="1"/>
</dbReference>